<reference evidence="2" key="1">
    <citation type="journal article" date="2015" name="PLoS Genet.">
        <title>Genome Sequence and Transcriptome Analyses of Chrysochromulina tobin: Metabolic Tools for Enhanced Algal Fitness in the Prominent Order Prymnesiales (Haptophyceae).</title>
        <authorList>
            <person name="Hovde B.T."/>
            <person name="Deodato C.R."/>
            <person name="Hunsperger H.M."/>
            <person name="Ryken S.A."/>
            <person name="Yost W."/>
            <person name="Jha R.K."/>
            <person name="Patterson J."/>
            <person name="Monnat R.J. Jr."/>
            <person name="Barlow S.B."/>
            <person name="Starkenburg S.R."/>
            <person name="Cattolico R.A."/>
        </authorList>
    </citation>
    <scope>NUCLEOTIDE SEQUENCE</scope>
    <source>
        <strain evidence="2">CCMP291</strain>
    </source>
</reference>
<gene>
    <name evidence="1" type="ORF">Ctob_012850</name>
</gene>
<evidence type="ECO:0000313" key="1">
    <source>
        <dbReference type="EMBL" id="KOO28748.1"/>
    </source>
</evidence>
<dbReference type="EMBL" id="JWZX01002519">
    <property type="protein sequence ID" value="KOO28748.1"/>
    <property type="molecule type" value="Genomic_DNA"/>
</dbReference>
<comment type="caution">
    <text evidence="1">The sequence shown here is derived from an EMBL/GenBank/DDBJ whole genome shotgun (WGS) entry which is preliminary data.</text>
</comment>
<name>A0A0M0JR65_9EUKA</name>
<accession>A0A0M0JR65</accession>
<sequence length="93" mass="11098">MRIHHYQRYHQYDHIIWRGGHTRARPWRHRHSASSSLLTHVSRPHGPLTCVARTARSAKTKQTYSTILRDRSVPSDATVNSFRFYRRDIKDFV</sequence>
<proteinExistence type="predicted"/>
<evidence type="ECO:0000313" key="2">
    <source>
        <dbReference type="Proteomes" id="UP000037460"/>
    </source>
</evidence>
<protein>
    <submittedName>
        <fullName evidence="1">Uncharacterized protein</fullName>
    </submittedName>
</protein>
<keyword evidence="2" id="KW-1185">Reference proteome</keyword>
<dbReference type="Proteomes" id="UP000037460">
    <property type="component" value="Unassembled WGS sequence"/>
</dbReference>
<organism evidence="1 2">
    <name type="scientific">Chrysochromulina tobinii</name>
    <dbReference type="NCBI Taxonomy" id="1460289"/>
    <lineage>
        <taxon>Eukaryota</taxon>
        <taxon>Haptista</taxon>
        <taxon>Haptophyta</taxon>
        <taxon>Prymnesiophyceae</taxon>
        <taxon>Prymnesiales</taxon>
        <taxon>Chrysochromulinaceae</taxon>
        <taxon>Chrysochromulina</taxon>
    </lineage>
</organism>
<feature type="non-terminal residue" evidence="1">
    <location>
        <position position="93"/>
    </location>
</feature>
<dbReference type="AlphaFoldDB" id="A0A0M0JR65"/>